<keyword evidence="9" id="KW-0408">Iron</keyword>
<dbReference type="RefSeq" id="WP_091040176.1">
    <property type="nucleotide sequence ID" value="NZ_FNAD01000020.1"/>
</dbReference>
<dbReference type="GO" id="GO:0016020">
    <property type="term" value="C:membrane"/>
    <property type="evidence" value="ECO:0007669"/>
    <property type="project" value="TreeGrafter"/>
</dbReference>
<evidence type="ECO:0000313" key="13">
    <source>
        <dbReference type="EMBL" id="SDE40581.1"/>
    </source>
</evidence>
<feature type="domain" description="4Fe-4S ferredoxin-type" evidence="12">
    <location>
        <begin position="178"/>
        <end position="209"/>
    </location>
</feature>
<evidence type="ECO:0000256" key="2">
    <source>
        <dbReference type="ARBA" id="ARBA00001966"/>
    </source>
</evidence>
<comment type="subcellular location">
    <subcellularLocation>
        <location evidence="3">Cell envelope</location>
    </subcellularLocation>
</comment>
<feature type="domain" description="4Fe-4S ferredoxin-type" evidence="12">
    <location>
        <begin position="211"/>
        <end position="240"/>
    </location>
</feature>
<evidence type="ECO:0000256" key="5">
    <source>
        <dbReference type="ARBA" id="ARBA00022485"/>
    </source>
</evidence>
<dbReference type="GO" id="GO:0042126">
    <property type="term" value="P:nitrate metabolic process"/>
    <property type="evidence" value="ECO:0007669"/>
    <property type="project" value="InterPro"/>
</dbReference>
<dbReference type="InterPro" id="IPR029263">
    <property type="entry name" value="Nitr_red_bet_C"/>
</dbReference>
<dbReference type="Gene3D" id="3.30.70.20">
    <property type="match status" value="3"/>
</dbReference>
<evidence type="ECO:0000256" key="3">
    <source>
        <dbReference type="ARBA" id="ARBA00004196"/>
    </source>
</evidence>
<accession>A0A1G7CMW7</accession>
<evidence type="ECO:0000256" key="9">
    <source>
        <dbReference type="ARBA" id="ARBA00023004"/>
    </source>
</evidence>
<keyword evidence="10" id="KW-0411">Iron-sulfur</keyword>
<dbReference type="PANTHER" id="PTHR43518">
    <property type="entry name" value="NITRATE REDUCTASE BETA SUBUNIT"/>
    <property type="match status" value="1"/>
</dbReference>
<dbReference type="FunFam" id="3.30.70.20:FF:000010">
    <property type="entry name" value="Respiratory nitrate reductase beta subunit"/>
    <property type="match status" value="1"/>
</dbReference>
<dbReference type="GO" id="GO:0009055">
    <property type="term" value="F:electron transfer activity"/>
    <property type="evidence" value="ECO:0007669"/>
    <property type="project" value="TreeGrafter"/>
</dbReference>
<evidence type="ECO:0000256" key="11">
    <source>
        <dbReference type="SAM" id="MobiDB-lite"/>
    </source>
</evidence>
<feature type="compositionally biased region" description="Gly residues" evidence="11">
    <location>
        <begin position="489"/>
        <end position="500"/>
    </location>
</feature>
<feature type="compositionally biased region" description="Basic and acidic residues" evidence="11">
    <location>
        <begin position="574"/>
        <end position="603"/>
    </location>
</feature>
<dbReference type="Pfam" id="PF13247">
    <property type="entry name" value="Fer4_11"/>
    <property type="match status" value="1"/>
</dbReference>
<proteinExistence type="predicted"/>
<dbReference type="InterPro" id="IPR006547">
    <property type="entry name" value="NO3_Rdtase_bsu"/>
</dbReference>
<keyword evidence="4" id="KW-0813">Transport</keyword>
<evidence type="ECO:0000256" key="7">
    <source>
        <dbReference type="ARBA" id="ARBA00022737"/>
    </source>
</evidence>
<keyword evidence="7" id="KW-0677">Repeat</keyword>
<dbReference type="Proteomes" id="UP000198949">
    <property type="component" value="Unassembled WGS sequence"/>
</dbReference>
<evidence type="ECO:0000259" key="12">
    <source>
        <dbReference type="PROSITE" id="PS51379"/>
    </source>
</evidence>
<dbReference type="AlphaFoldDB" id="A0A1G7CMW7"/>
<evidence type="ECO:0000256" key="1">
    <source>
        <dbReference type="ARBA" id="ARBA00001927"/>
    </source>
</evidence>
<feature type="region of interest" description="Disordered" evidence="11">
    <location>
        <begin position="522"/>
        <end position="603"/>
    </location>
</feature>
<dbReference type="InterPro" id="IPR038262">
    <property type="entry name" value="Nitr_red_bet_C_sf"/>
</dbReference>
<dbReference type="GO" id="GO:0030313">
    <property type="term" value="C:cell envelope"/>
    <property type="evidence" value="ECO:0007669"/>
    <property type="project" value="UniProtKB-SubCell"/>
</dbReference>
<dbReference type="GO" id="GO:0046872">
    <property type="term" value="F:metal ion binding"/>
    <property type="evidence" value="ECO:0007669"/>
    <property type="project" value="UniProtKB-KW"/>
</dbReference>
<dbReference type="PANTHER" id="PTHR43518:SF1">
    <property type="entry name" value="RESPIRATORY NITRATE REDUCTASE 1 BETA CHAIN"/>
    <property type="match status" value="1"/>
</dbReference>
<organism evidence="13 14">
    <name type="scientific">Glycomyces harbinensis</name>
    <dbReference type="NCBI Taxonomy" id="58114"/>
    <lineage>
        <taxon>Bacteria</taxon>
        <taxon>Bacillati</taxon>
        <taxon>Actinomycetota</taxon>
        <taxon>Actinomycetes</taxon>
        <taxon>Glycomycetales</taxon>
        <taxon>Glycomycetaceae</taxon>
        <taxon>Glycomyces</taxon>
    </lineage>
</organism>
<keyword evidence="6" id="KW-0479">Metal-binding</keyword>
<keyword evidence="5" id="KW-0004">4Fe-4S</keyword>
<comment type="cofactor">
    <cofactor evidence="1">
        <name>[3Fe-4S] cluster</name>
        <dbReference type="ChEBI" id="CHEBI:21137"/>
    </cofactor>
</comment>
<evidence type="ECO:0000256" key="8">
    <source>
        <dbReference type="ARBA" id="ARBA00022982"/>
    </source>
</evidence>
<reference evidence="14" key="1">
    <citation type="submission" date="2016-10" db="EMBL/GenBank/DDBJ databases">
        <authorList>
            <person name="Varghese N."/>
            <person name="Submissions S."/>
        </authorList>
    </citation>
    <scope>NUCLEOTIDE SEQUENCE [LARGE SCALE GENOMIC DNA]</scope>
    <source>
        <strain evidence="14">CGMCC 4.3516</strain>
    </source>
</reference>
<dbReference type="GO" id="GO:0009061">
    <property type="term" value="P:anaerobic respiration"/>
    <property type="evidence" value="ECO:0007669"/>
    <property type="project" value="TreeGrafter"/>
</dbReference>
<dbReference type="GO" id="GO:0009325">
    <property type="term" value="C:nitrate reductase complex"/>
    <property type="evidence" value="ECO:0007669"/>
    <property type="project" value="InterPro"/>
</dbReference>
<feature type="domain" description="4Fe-4S ferredoxin-type" evidence="12">
    <location>
        <begin position="12"/>
        <end position="40"/>
    </location>
</feature>
<dbReference type="OrthoDB" id="9779457at2"/>
<evidence type="ECO:0000313" key="14">
    <source>
        <dbReference type="Proteomes" id="UP000198949"/>
    </source>
</evidence>
<feature type="compositionally biased region" description="Basic and acidic residues" evidence="11">
    <location>
        <begin position="552"/>
        <end position="565"/>
    </location>
</feature>
<dbReference type="GO" id="GO:0051539">
    <property type="term" value="F:4 iron, 4 sulfur cluster binding"/>
    <property type="evidence" value="ECO:0007669"/>
    <property type="project" value="UniProtKB-KW"/>
</dbReference>
<evidence type="ECO:0000256" key="6">
    <source>
        <dbReference type="ARBA" id="ARBA00022723"/>
    </source>
</evidence>
<dbReference type="InterPro" id="IPR017896">
    <property type="entry name" value="4Fe4S_Fe-S-bd"/>
</dbReference>
<comment type="cofactor">
    <cofactor evidence="2">
        <name>[4Fe-4S] cluster</name>
        <dbReference type="ChEBI" id="CHEBI:49883"/>
    </cofactor>
</comment>
<gene>
    <name evidence="13" type="ORF">SAMN05216270_12075</name>
</gene>
<dbReference type="GO" id="GO:0008940">
    <property type="term" value="F:nitrate reductase activity"/>
    <property type="evidence" value="ECO:0007669"/>
    <property type="project" value="InterPro"/>
</dbReference>
<keyword evidence="8" id="KW-0249">Electron transport</keyword>
<dbReference type="Gene3D" id="1.10.3650.10">
    <property type="entry name" value="nitrate reductase domain like"/>
    <property type="match status" value="1"/>
</dbReference>
<evidence type="ECO:0000256" key="10">
    <source>
        <dbReference type="ARBA" id="ARBA00023014"/>
    </source>
</evidence>
<dbReference type="Pfam" id="PF14711">
    <property type="entry name" value="Nitr_red_bet_C"/>
    <property type="match status" value="1"/>
</dbReference>
<dbReference type="PROSITE" id="PS51379">
    <property type="entry name" value="4FE4S_FER_2"/>
    <property type="match status" value="3"/>
</dbReference>
<dbReference type="STRING" id="58114.SAMN05216270_12075"/>
<dbReference type="FunFam" id="3.30.70.20:FF:000026">
    <property type="entry name" value="Nitrate reductase subunit beta"/>
    <property type="match status" value="1"/>
</dbReference>
<feature type="region of interest" description="Disordered" evidence="11">
    <location>
        <begin position="489"/>
        <end position="510"/>
    </location>
</feature>
<protein>
    <submittedName>
        <fullName evidence="13">Respiratory nitrate reductase beta subunit</fullName>
    </submittedName>
</protein>
<keyword evidence="14" id="KW-1185">Reference proteome</keyword>
<dbReference type="NCBIfam" id="TIGR01660">
    <property type="entry name" value="narH"/>
    <property type="match status" value="1"/>
</dbReference>
<name>A0A1G7CMW7_9ACTN</name>
<sequence length="603" mass="67032">MAQRIGKVMAQVAMVMNLDKCIGCHTCSVTCKQAWTNRSGVEYVWFNNVETRPGQGYPRRHEDQERWQGGWKRTATGRLKPRAGGRLKKLATIFANPKMPSIQDYYEPWTYDYEHLVSAPLGDDIPGARPRSLISGEPMQIKWSANWDDDLAGGEELAANDPIVQKIGDKVRFDYEQAFMFYLPRICEHCLNPSCVAACPSGAMYKRAEDGIVLVDQDKCRGWRMCVTGCPYKKVYFNHKTGKAEKCTLCYPRVEVGMPTVCSETCVGRLRYLGVILYDVERVGRAAAVKDEKDLYEAQLDVFLDPDDPEVQAAAIRDGIPERWVASARRSPIHLLAKRFRVALPLHPEYRTMPMVWYIPPLSPVVDALSESGHDGEDAGNLFAAIDTLRIPVEYLAELFTAGDPGPVKDVLGKLAAMRSYMRRINLGEEPDESIATAAGMTGADIERMYRLLALAKYDDRYVIPTAYGVDEADRGVIDEIGCSLDFEGGPGMGGMGGEAPFGEASGRPQPASVETFHALRDRQTSDGRSGPARRFNLLNWDGNGRPPGLFPERDQKNSPGRDQKNSPGPDQKNSPDRQDGPEPEARRNTRDGGHLRGHGESK</sequence>
<dbReference type="EMBL" id="FNAD01000020">
    <property type="protein sequence ID" value="SDE40581.1"/>
    <property type="molecule type" value="Genomic_DNA"/>
</dbReference>
<evidence type="ECO:0000256" key="4">
    <source>
        <dbReference type="ARBA" id="ARBA00022448"/>
    </source>
</evidence>
<dbReference type="SUPFAM" id="SSF54862">
    <property type="entry name" value="4Fe-4S ferredoxins"/>
    <property type="match status" value="1"/>
</dbReference>